<feature type="domain" description="Transposable element P transposase-like RNase H C-terminal" evidence="1">
    <location>
        <begin position="121"/>
        <end position="153"/>
    </location>
</feature>
<reference evidence="2" key="1">
    <citation type="submission" date="2021-07" db="EMBL/GenBank/DDBJ databases">
        <authorList>
            <person name="Catto M.A."/>
            <person name="Jacobson A."/>
            <person name="Kennedy G."/>
            <person name="Labadie P."/>
            <person name="Hunt B.G."/>
            <person name="Srinivasan R."/>
        </authorList>
    </citation>
    <scope>NUCLEOTIDE SEQUENCE</scope>
    <source>
        <strain evidence="2">PL_HMW_Pooled</strain>
        <tissue evidence="2">Head</tissue>
    </source>
</reference>
<comment type="caution">
    <text evidence="2">The sequence shown here is derived from an EMBL/GenBank/DDBJ whole genome shotgun (WGS) entry which is preliminary data.</text>
</comment>
<dbReference type="AlphaFoldDB" id="A0AAE1LD68"/>
<evidence type="ECO:0000259" key="1">
    <source>
        <dbReference type="Pfam" id="PF21789"/>
    </source>
</evidence>
<evidence type="ECO:0000313" key="2">
    <source>
        <dbReference type="EMBL" id="KAK3915288.1"/>
    </source>
</evidence>
<accession>A0AAE1LD68</accession>
<dbReference type="SUPFAM" id="SSF53098">
    <property type="entry name" value="Ribonuclease H-like"/>
    <property type="match status" value="1"/>
</dbReference>
<dbReference type="Gene3D" id="3.30.420.10">
    <property type="entry name" value="Ribonuclease H-like superfamily/Ribonuclease H"/>
    <property type="match status" value="1"/>
</dbReference>
<proteinExistence type="predicted"/>
<dbReference type="Proteomes" id="UP001219518">
    <property type="component" value="Unassembled WGS sequence"/>
</dbReference>
<gene>
    <name evidence="2" type="ORF">KUF71_005737</name>
</gene>
<dbReference type="InterPro" id="IPR036397">
    <property type="entry name" value="RNaseH_sf"/>
</dbReference>
<dbReference type="InterPro" id="IPR048367">
    <property type="entry name" value="TNP-like_RNaseH_C"/>
</dbReference>
<dbReference type="GO" id="GO:0003676">
    <property type="term" value="F:nucleic acid binding"/>
    <property type="evidence" value="ECO:0007669"/>
    <property type="project" value="InterPro"/>
</dbReference>
<protein>
    <submittedName>
        <fullName evidence="2">Transposable element P transposase</fullName>
    </submittedName>
</protein>
<evidence type="ECO:0000313" key="3">
    <source>
        <dbReference type="Proteomes" id="UP001219518"/>
    </source>
</evidence>
<name>A0AAE1LD68_9NEOP</name>
<reference evidence="2" key="2">
    <citation type="journal article" date="2023" name="BMC Genomics">
        <title>Pest status, molecular evolution, and epigenetic factors derived from the genome assembly of Frankliniella fusca, a thysanopteran phytovirus vector.</title>
        <authorList>
            <person name="Catto M.A."/>
            <person name="Labadie P.E."/>
            <person name="Jacobson A.L."/>
            <person name="Kennedy G.G."/>
            <person name="Srinivasan R."/>
            <person name="Hunt B.G."/>
        </authorList>
    </citation>
    <scope>NUCLEOTIDE SEQUENCE</scope>
    <source>
        <strain evidence="2">PL_HMW_Pooled</strain>
    </source>
</reference>
<dbReference type="Pfam" id="PF21789">
    <property type="entry name" value="TNP-like_RNaseH_C"/>
    <property type="match status" value="1"/>
</dbReference>
<keyword evidence="3" id="KW-1185">Reference proteome</keyword>
<dbReference type="EMBL" id="JAHWGI010000418">
    <property type="protein sequence ID" value="KAK3915288.1"/>
    <property type="molecule type" value="Genomic_DNA"/>
</dbReference>
<feature type="non-terminal residue" evidence="2">
    <location>
        <position position="1"/>
    </location>
</feature>
<dbReference type="InterPro" id="IPR012337">
    <property type="entry name" value="RNaseH-like_sf"/>
</dbReference>
<organism evidence="2 3">
    <name type="scientific">Frankliniella fusca</name>
    <dbReference type="NCBI Taxonomy" id="407009"/>
    <lineage>
        <taxon>Eukaryota</taxon>
        <taxon>Metazoa</taxon>
        <taxon>Ecdysozoa</taxon>
        <taxon>Arthropoda</taxon>
        <taxon>Hexapoda</taxon>
        <taxon>Insecta</taxon>
        <taxon>Pterygota</taxon>
        <taxon>Neoptera</taxon>
        <taxon>Paraneoptera</taxon>
        <taxon>Thysanoptera</taxon>
        <taxon>Terebrantia</taxon>
        <taxon>Thripoidea</taxon>
        <taxon>Thripidae</taxon>
        <taxon>Frankliniella</taxon>
    </lineage>
</organism>
<sequence length="368" mass="42333">SKRRQIPGTVVLNGAKVLSLKTEGLHFKDSIMFLPQRLSSLPKAFGLTELKKGYFPHLANRKEFYNYEAYLKTWETSKISRDKRLTASAAHGLRVTLTSALEVSLYMIRNFDYQYFMTRRLNQDPLEHFFGEIRQGCGAHGHPDPWQFIQVYRLMSHKNLVKPPRGSNVTGEEMLSALLTMPDLKSQENMRRQIELEKKIDEAIDTGEVLSSPFGDHTYFENLTIDPGAIRFFGGYVVSGFFLLTPSNELMAIIEQLETAILEVYQVSHLHEDLIFEVADSVKDKKFVEIGCNHHKRELTRALLSFYMTPRLIFACEDYNKRLSENEKKKKKKKSKAKHHQKMHRLTCSNTISLIVAVILFKVKGLGS</sequence>